<proteinExistence type="predicted"/>
<evidence type="ECO:0000313" key="1">
    <source>
        <dbReference type="EMBL" id="KAG8511093.1"/>
    </source>
</evidence>
<dbReference type="EMBL" id="JAGFMF010011858">
    <property type="protein sequence ID" value="KAG8511093.1"/>
    <property type="molecule type" value="Genomic_DNA"/>
</dbReference>
<comment type="caution">
    <text evidence="1">The sequence shown here is derived from an EMBL/GenBank/DDBJ whole genome shotgun (WGS) entry which is preliminary data.</text>
</comment>
<name>A0A8J5ZZL0_GALPY</name>
<protein>
    <submittedName>
        <fullName evidence="1">Uncharacterized protein</fullName>
    </submittedName>
</protein>
<dbReference type="Proteomes" id="UP000700334">
    <property type="component" value="Unassembled WGS sequence"/>
</dbReference>
<sequence>MGSLVSKPFCLYTGCEKLIAGTHRMDSTEPHTAAVPISGWNGNMMETGGDITMPWFQEQKVTCKDGKMALTTTDWWYRGYPCGPTELFSNLTW</sequence>
<gene>
    <name evidence="1" type="ORF">J0S82_017899</name>
</gene>
<organism evidence="1 2">
    <name type="scientific">Galemys pyrenaicus</name>
    <name type="common">Iberian desman</name>
    <name type="synonym">Pyrenean desman</name>
    <dbReference type="NCBI Taxonomy" id="202257"/>
    <lineage>
        <taxon>Eukaryota</taxon>
        <taxon>Metazoa</taxon>
        <taxon>Chordata</taxon>
        <taxon>Craniata</taxon>
        <taxon>Vertebrata</taxon>
        <taxon>Euteleostomi</taxon>
        <taxon>Mammalia</taxon>
        <taxon>Eutheria</taxon>
        <taxon>Laurasiatheria</taxon>
        <taxon>Eulipotyphla</taxon>
        <taxon>Talpidae</taxon>
        <taxon>Galemys</taxon>
    </lineage>
</organism>
<evidence type="ECO:0000313" key="2">
    <source>
        <dbReference type="Proteomes" id="UP000700334"/>
    </source>
</evidence>
<keyword evidence="2" id="KW-1185">Reference proteome</keyword>
<dbReference type="AlphaFoldDB" id="A0A8J5ZZL0"/>
<feature type="non-terminal residue" evidence="1">
    <location>
        <position position="1"/>
    </location>
</feature>
<reference evidence="1" key="1">
    <citation type="journal article" date="2021" name="Evol. Appl.">
        <title>The genome of the Pyrenean desman and the effects of bottlenecks and inbreeding on the genomic landscape of an endangered species.</title>
        <authorList>
            <person name="Escoda L."/>
            <person name="Castresana J."/>
        </authorList>
    </citation>
    <scope>NUCLEOTIDE SEQUENCE</scope>
    <source>
        <strain evidence="1">IBE-C5619</strain>
    </source>
</reference>
<accession>A0A8J5ZZL0</accession>